<dbReference type="InterPro" id="IPR020846">
    <property type="entry name" value="MFS_dom"/>
</dbReference>
<keyword evidence="10" id="KW-1185">Reference proteome</keyword>
<keyword evidence="3" id="KW-1003">Cell membrane</keyword>
<evidence type="ECO:0000256" key="7">
    <source>
        <dbReference type="SAM" id="Phobius"/>
    </source>
</evidence>
<name>A0ABT2UFE2_9BACL</name>
<evidence type="ECO:0000313" key="9">
    <source>
        <dbReference type="EMBL" id="MCU6792746.1"/>
    </source>
</evidence>
<feature type="transmembrane region" description="Helical" evidence="7">
    <location>
        <begin position="35"/>
        <end position="54"/>
    </location>
</feature>
<evidence type="ECO:0000256" key="1">
    <source>
        <dbReference type="ARBA" id="ARBA00004651"/>
    </source>
</evidence>
<feature type="transmembrane region" description="Helical" evidence="7">
    <location>
        <begin position="286"/>
        <end position="304"/>
    </location>
</feature>
<evidence type="ECO:0000256" key="3">
    <source>
        <dbReference type="ARBA" id="ARBA00022475"/>
    </source>
</evidence>
<feature type="transmembrane region" description="Helical" evidence="7">
    <location>
        <begin position="154"/>
        <end position="173"/>
    </location>
</feature>
<evidence type="ECO:0000313" key="10">
    <source>
        <dbReference type="Proteomes" id="UP001652445"/>
    </source>
</evidence>
<gene>
    <name evidence="9" type="ORF">OB236_11505</name>
</gene>
<dbReference type="PANTHER" id="PTHR42718">
    <property type="entry name" value="MAJOR FACILITATOR SUPERFAMILY MULTIDRUG TRANSPORTER MFSC"/>
    <property type="match status" value="1"/>
</dbReference>
<dbReference type="PRINTS" id="PR01036">
    <property type="entry name" value="TCRTETB"/>
</dbReference>
<dbReference type="SUPFAM" id="SSF103473">
    <property type="entry name" value="MFS general substrate transporter"/>
    <property type="match status" value="1"/>
</dbReference>
<dbReference type="RefSeq" id="WP_262684243.1">
    <property type="nucleotide sequence ID" value="NZ_JAOQIO010000034.1"/>
</dbReference>
<feature type="transmembrane region" description="Helical" evidence="7">
    <location>
        <begin position="217"/>
        <end position="235"/>
    </location>
</feature>
<proteinExistence type="predicted"/>
<dbReference type="PROSITE" id="PS50850">
    <property type="entry name" value="MFS"/>
    <property type="match status" value="1"/>
</dbReference>
<protein>
    <submittedName>
        <fullName evidence="9">DHA2 family efflux MFS transporter permease subunit</fullName>
    </submittedName>
</protein>
<keyword evidence="4 7" id="KW-0812">Transmembrane</keyword>
<dbReference type="PANTHER" id="PTHR42718:SF43">
    <property type="entry name" value="LINCOMYCIN RESISTANCE PROTEIN LMRB"/>
    <property type="match status" value="1"/>
</dbReference>
<dbReference type="Proteomes" id="UP001652445">
    <property type="component" value="Unassembled WGS sequence"/>
</dbReference>
<feature type="transmembrane region" description="Helical" evidence="7">
    <location>
        <begin position="66"/>
        <end position="89"/>
    </location>
</feature>
<evidence type="ECO:0000256" key="2">
    <source>
        <dbReference type="ARBA" id="ARBA00022448"/>
    </source>
</evidence>
<feature type="transmembrane region" description="Helical" evidence="7">
    <location>
        <begin position="185"/>
        <end position="205"/>
    </location>
</feature>
<keyword evidence="5 7" id="KW-1133">Transmembrane helix</keyword>
<evidence type="ECO:0000259" key="8">
    <source>
        <dbReference type="PROSITE" id="PS50850"/>
    </source>
</evidence>
<feature type="transmembrane region" description="Helical" evidence="7">
    <location>
        <begin position="384"/>
        <end position="408"/>
    </location>
</feature>
<feature type="transmembrane region" description="Helical" evidence="7">
    <location>
        <begin position="95"/>
        <end position="116"/>
    </location>
</feature>
<dbReference type="InterPro" id="IPR011701">
    <property type="entry name" value="MFS"/>
</dbReference>
<comment type="subcellular location">
    <subcellularLocation>
        <location evidence="1">Cell membrane</location>
        <topology evidence="1">Multi-pass membrane protein</topology>
    </subcellularLocation>
</comment>
<dbReference type="InterPro" id="IPR036259">
    <property type="entry name" value="MFS_trans_sf"/>
</dbReference>
<feature type="transmembrane region" description="Helical" evidence="7">
    <location>
        <begin position="428"/>
        <end position="454"/>
    </location>
</feature>
<feature type="transmembrane region" description="Helical" evidence="7">
    <location>
        <begin position="342"/>
        <end position="363"/>
    </location>
</feature>
<dbReference type="EMBL" id="JAOQIO010000034">
    <property type="protein sequence ID" value="MCU6792746.1"/>
    <property type="molecule type" value="Genomic_DNA"/>
</dbReference>
<sequence>MASLMLAGFVGTFNETALNIALSNFIQVFSISTSIAQWLTTGYLLTLGILIPLSGLLMQWFTTRQLFLTAAIVSLAGAGIGGMAGSFEVLLTGRILQATGTGLLLPLMFNMVFIIFPAHKRGMAMGLVTMIFTAAPAVGPTVSGLLIANLSWHWIFWLSFVLMLIALLVGSLYMQNVSTITKPRIDLFSLAVSTVGFGGIVFGFSHAGEGDAGWNNAMVVWPLIVGGVALILFVFRQLTMERPLMNVKAFKHPMFLVGTLLIFVCMSINISSMLLLPMFLIRVLEMSTLSAAIILLPGGIVMGLSSPLIGRLFDKFGPRFLVIPGLVLAAVALWFFTDITAISTTAFIVTLHVCLMIGIALVWMPAQTNGMNQLPREMHRDGTAIMNSLIQVAGAIGMAVSVSIMTAGGNKYMKAASMATESPITREALAAGIQDALLFVLSVAVAGAIVGLMIKRVKVSR</sequence>
<reference evidence="9 10" key="1">
    <citation type="submission" date="2022-09" db="EMBL/GenBank/DDBJ databases">
        <authorList>
            <person name="Han X.L."/>
            <person name="Wang Q."/>
            <person name="Lu T."/>
        </authorList>
    </citation>
    <scope>NUCLEOTIDE SEQUENCE [LARGE SCALE GENOMIC DNA]</scope>
    <source>
        <strain evidence="9 10">WQ 127069</strain>
    </source>
</reference>
<dbReference type="Gene3D" id="1.20.1250.20">
    <property type="entry name" value="MFS general substrate transporter like domains"/>
    <property type="match status" value="1"/>
</dbReference>
<evidence type="ECO:0000256" key="5">
    <source>
        <dbReference type="ARBA" id="ARBA00022989"/>
    </source>
</evidence>
<dbReference type="NCBIfam" id="TIGR00711">
    <property type="entry name" value="efflux_EmrB"/>
    <property type="match status" value="1"/>
</dbReference>
<keyword evidence="6 7" id="KW-0472">Membrane</keyword>
<feature type="transmembrane region" description="Helical" evidence="7">
    <location>
        <begin position="316"/>
        <end position="336"/>
    </location>
</feature>
<dbReference type="Gene3D" id="1.20.1720.10">
    <property type="entry name" value="Multidrug resistance protein D"/>
    <property type="match status" value="1"/>
</dbReference>
<evidence type="ECO:0000256" key="6">
    <source>
        <dbReference type="ARBA" id="ARBA00023136"/>
    </source>
</evidence>
<feature type="domain" description="Major facilitator superfamily (MFS) profile" evidence="8">
    <location>
        <begin position="1"/>
        <end position="459"/>
    </location>
</feature>
<feature type="transmembrane region" description="Helical" evidence="7">
    <location>
        <begin position="123"/>
        <end position="148"/>
    </location>
</feature>
<dbReference type="InterPro" id="IPR004638">
    <property type="entry name" value="EmrB-like"/>
</dbReference>
<dbReference type="Pfam" id="PF07690">
    <property type="entry name" value="MFS_1"/>
    <property type="match status" value="1"/>
</dbReference>
<evidence type="ECO:0000256" key="4">
    <source>
        <dbReference type="ARBA" id="ARBA00022692"/>
    </source>
</evidence>
<feature type="transmembrane region" description="Helical" evidence="7">
    <location>
        <begin position="255"/>
        <end position="280"/>
    </location>
</feature>
<accession>A0ABT2UFE2</accession>
<comment type="caution">
    <text evidence="9">The sequence shown here is derived from an EMBL/GenBank/DDBJ whole genome shotgun (WGS) entry which is preliminary data.</text>
</comment>
<organism evidence="9 10">
    <name type="scientific">Paenibacillus baimaensis</name>
    <dbReference type="NCBI Taxonomy" id="2982185"/>
    <lineage>
        <taxon>Bacteria</taxon>
        <taxon>Bacillati</taxon>
        <taxon>Bacillota</taxon>
        <taxon>Bacilli</taxon>
        <taxon>Bacillales</taxon>
        <taxon>Paenibacillaceae</taxon>
        <taxon>Paenibacillus</taxon>
    </lineage>
</organism>
<keyword evidence="2" id="KW-0813">Transport</keyword>